<comment type="caution">
    <text evidence="1">The sequence shown here is derived from an EMBL/GenBank/DDBJ whole genome shotgun (WGS) entry which is preliminary data.</text>
</comment>
<sequence>MKILPSGAVSTTTVCVVRGRASLGSCRDTPTPASRPTPTLSTPVAAPFNGGAARRACIAAPSLLPHCKCSKLKPSKEVGNSELSV</sequence>
<reference evidence="1 2" key="1">
    <citation type="submission" date="2024-06" db="EMBL/GenBank/DDBJ databases">
        <title>A chromosome level genome sequence of Diviner's sage (Salvia divinorum).</title>
        <authorList>
            <person name="Ford S.A."/>
            <person name="Ro D.-K."/>
            <person name="Ness R.W."/>
            <person name="Phillips M.A."/>
        </authorList>
    </citation>
    <scope>NUCLEOTIDE SEQUENCE [LARGE SCALE GENOMIC DNA]</scope>
    <source>
        <strain evidence="1">SAF-2024a</strain>
        <tissue evidence="1">Leaf</tissue>
    </source>
</reference>
<name>A0ABD1FLI5_SALDI</name>
<proteinExistence type="predicted"/>
<keyword evidence="2" id="KW-1185">Reference proteome</keyword>
<evidence type="ECO:0000313" key="2">
    <source>
        <dbReference type="Proteomes" id="UP001567538"/>
    </source>
</evidence>
<protein>
    <submittedName>
        <fullName evidence="1">Uncharacterized protein</fullName>
    </submittedName>
</protein>
<evidence type="ECO:0000313" key="1">
    <source>
        <dbReference type="EMBL" id="KAL1532710.1"/>
    </source>
</evidence>
<dbReference type="AlphaFoldDB" id="A0ABD1FLI5"/>
<dbReference type="EMBL" id="JBEAFC010000014">
    <property type="protein sequence ID" value="KAL1532710.1"/>
    <property type="molecule type" value="Genomic_DNA"/>
</dbReference>
<gene>
    <name evidence="1" type="ORF">AAHA92_32684</name>
</gene>
<organism evidence="1 2">
    <name type="scientific">Salvia divinorum</name>
    <name type="common">Maria pastora</name>
    <name type="synonym">Diviner's sage</name>
    <dbReference type="NCBI Taxonomy" id="28513"/>
    <lineage>
        <taxon>Eukaryota</taxon>
        <taxon>Viridiplantae</taxon>
        <taxon>Streptophyta</taxon>
        <taxon>Embryophyta</taxon>
        <taxon>Tracheophyta</taxon>
        <taxon>Spermatophyta</taxon>
        <taxon>Magnoliopsida</taxon>
        <taxon>eudicotyledons</taxon>
        <taxon>Gunneridae</taxon>
        <taxon>Pentapetalae</taxon>
        <taxon>asterids</taxon>
        <taxon>lamiids</taxon>
        <taxon>Lamiales</taxon>
        <taxon>Lamiaceae</taxon>
        <taxon>Nepetoideae</taxon>
        <taxon>Mentheae</taxon>
        <taxon>Salviinae</taxon>
        <taxon>Salvia</taxon>
        <taxon>Salvia subgen. Calosphace</taxon>
    </lineage>
</organism>
<dbReference type="Proteomes" id="UP001567538">
    <property type="component" value="Unassembled WGS sequence"/>
</dbReference>
<accession>A0ABD1FLI5</accession>